<feature type="domain" description="Metalloprotease TldD/E central" evidence="2">
    <location>
        <begin position="117"/>
        <end position="219"/>
    </location>
</feature>
<organism evidence="3 4">
    <name type="scientific">Prochlorococcus marinus (strain MIT 9515)</name>
    <dbReference type="NCBI Taxonomy" id="167542"/>
    <lineage>
        <taxon>Bacteria</taxon>
        <taxon>Bacillati</taxon>
        <taxon>Cyanobacteriota</taxon>
        <taxon>Cyanophyceae</taxon>
        <taxon>Synechococcales</taxon>
        <taxon>Prochlorococcaceae</taxon>
        <taxon>Prochlorococcus</taxon>
    </lineage>
</organism>
<evidence type="ECO:0000313" key="3">
    <source>
        <dbReference type="EMBL" id="ABM72125.1"/>
    </source>
</evidence>
<dbReference type="Gene3D" id="3.30.2290.10">
    <property type="entry name" value="PmbA/TldD superfamily"/>
    <property type="match status" value="1"/>
</dbReference>
<evidence type="ECO:0000259" key="2">
    <source>
        <dbReference type="Pfam" id="PF19290"/>
    </source>
</evidence>
<sequence length="450" mass="49585">MNATEITNQIKHTANILNIDKWDYGASFSNDYSVQVDRGAAKQLKASQKQVITLRVWNKENLVGITTTSDLSETGIKKALKQANIASEFGNKNEFTDFSPLAKDPIQVKEIDKKNPLGIKKLLKILREAESKLIDSHEAIKSIPYNGLSESFYERIYANSDGAFRNYSKSQAALYLYARAEEKDKKPRSSGSVKLGYGVEDIDIESCIKEASKKTIAHLDYSSIKTGKYLVCLSPEAFLTIINAFSSLFNARSIIDGVSLSDKNSIGDMISISALNIYDDGLNDKNISSAPFDGEGTPTKKLSIIKKGKLENFLHSESTAKIFNTIPTGHAGLGSKVSVSPDWLVIERSSDCSELNMSLEHTNYEGEFVYIEELNAIHAGVRASQGSFSLPFEGWIYSNGKKSSIESATVAGDIKYLLRNIVNIENEEELTTSGISPHIWISELSITGDE</sequence>
<dbReference type="HOGENOM" id="CLU_026425_4_0_3"/>
<gene>
    <name evidence="3" type="primary">pmbA</name>
    <name evidence="3" type="ordered locus">P9515_09181</name>
</gene>
<dbReference type="Proteomes" id="UP000001589">
    <property type="component" value="Chromosome"/>
</dbReference>
<evidence type="ECO:0000313" key="4">
    <source>
        <dbReference type="Proteomes" id="UP000001589"/>
    </source>
</evidence>
<dbReference type="PANTHER" id="PTHR43421:SF1">
    <property type="entry name" value="METALLOPROTEASE PMBA"/>
    <property type="match status" value="1"/>
</dbReference>
<dbReference type="InterPro" id="IPR036059">
    <property type="entry name" value="TldD/PmbA_sf"/>
</dbReference>
<reference evidence="3 4" key="1">
    <citation type="journal article" date="2007" name="PLoS Genet.">
        <title>Patterns and implications of gene gain and loss in the evolution of Prochlorococcus.</title>
        <authorList>
            <person name="Kettler G.C."/>
            <person name="Martiny A.C."/>
            <person name="Huang K."/>
            <person name="Zucker J."/>
            <person name="Coleman M.L."/>
            <person name="Rodrigue S."/>
            <person name="Chen F."/>
            <person name="Lapidus A."/>
            <person name="Ferriera S."/>
            <person name="Johnson J."/>
            <person name="Steglich C."/>
            <person name="Church G.M."/>
            <person name="Richardson P."/>
            <person name="Chisholm S.W."/>
        </authorList>
    </citation>
    <scope>NUCLEOTIDE SEQUENCE [LARGE SCALE GENOMIC DNA]</scope>
    <source>
        <strain evidence="3 4">MIT 9515</strain>
    </source>
</reference>
<dbReference type="InterPro" id="IPR045569">
    <property type="entry name" value="Metalloprtase-TldD/E_C"/>
</dbReference>
<dbReference type="GO" id="GO:0005829">
    <property type="term" value="C:cytosol"/>
    <property type="evidence" value="ECO:0007669"/>
    <property type="project" value="TreeGrafter"/>
</dbReference>
<dbReference type="SUPFAM" id="SSF111283">
    <property type="entry name" value="Putative modulator of DNA gyrase, PmbA/TldD"/>
    <property type="match status" value="1"/>
</dbReference>
<accession>A2BWG4</accession>
<feature type="domain" description="Metalloprotease TldD/E C-terminal" evidence="1">
    <location>
        <begin position="226"/>
        <end position="448"/>
    </location>
</feature>
<dbReference type="AlphaFoldDB" id="A2BWG4"/>
<dbReference type="OrthoDB" id="9803618at2"/>
<protein>
    <submittedName>
        <fullName evidence="3">Possible modulator of DNA gyrase</fullName>
    </submittedName>
</protein>
<dbReference type="Pfam" id="PF19289">
    <property type="entry name" value="PmbA_TldD_3rd"/>
    <property type="match status" value="1"/>
</dbReference>
<dbReference type="GO" id="GO:0006508">
    <property type="term" value="P:proteolysis"/>
    <property type="evidence" value="ECO:0007669"/>
    <property type="project" value="InterPro"/>
</dbReference>
<proteinExistence type="predicted"/>
<dbReference type="PANTHER" id="PTHR43421">
    <property type="entry name" value="METALLOPROTEASE PMBA"/>
    <property type="match status" value="1"/>
</dbReference>
<dbReference type="STRING" id="167542.P9515_09181"/>
<dbReference type="KEGG" id="pmc:P9515_09181"/>
<dbReference type="InterPro" id="IPR047657">
    <property type="entry name" value="PmbA"/>
</dbReference>
<dbReference type="Pfam" id="PF19290">
    <property type="entry name" value="PmbA_TldD_2nd"/>
    <property type="match status" value="1"/>
</dbReference>
<dbReference type="RefSeq" id="WP_011820229.1">
    <property type="nucleotide sequence ID" value="NC_008817.1"/>
</dbReference>
<dbReference type="InterPro" id="IPR045570">
    <property type="entry name" value="Metalloprtase-TldD/E_cen_dom"/>
</dbReference>
<dbReference type="InterPro" id="IPR035068">
    <property type="entry name" value="TldD/PmbA_N"/>
</dbReference>
<dbReference type="GO" id="GO:0008237">
    <property type="term" value="F:metallopeptidase activity"/>
    <property type="evidence" value="ECO:0007669"/>
    <property type="project" value="InterPro"/>
</dbReference>
<dbReference type="GeneID" id="60201619"/>
<dbReference type="EMBL" id="CP000552">
    <property type="protein sequence ID" value="ABM72125.1"/>
    <property type="molecule type" value="Genomic_DNA"/>
</dbReference>
<dbReference type="eggNOG" id="COG0312">
    <property type="taxonomic scope" value="Bacteria"/>
</dbReference>
<evidence type="ECO:0000259" key="1">
    <source>
        <dbReference type="Pfam" id="PF19289"/>
    </source>
</evidence>
<name>A2BWG4_PROM5</name>